<proteinExistence type="predicted"/>
<organism evidence="1">
    <name type="scientific">Utricularia reniformis</name>
    <dbReference type="NCBI Taxonomy" id="192314"/>
    <lineage>
        <taxon>Eukaryota</taxon>
        <taxon>Viridiplantae</taxon>
        <taxon>Streptophyta</taxon>
        <taxon>Embryophyta</taxon>
        <taxon>Tracheophyta</taxon>
        <taxon>Spermatophyta</taxon>
        <taxon>Magnoliopsida</taxon>
        <taxon>eudicotyledons</taxon>
        <taxon>Gunneridae</taxon>
        <taxon>Pentapetalae</taxon>
        <taxon>asterids</taxon>
        <taxon>lamiids</taxon>
        <taxon>Lamiales</taxon>
        <taxon>Lentibulariaceae</taxon>
        <taxon>Utricularia</taxon>
    </lineage>
</organism>
<geneLocation type="mitochondrion" evidence="1"/>
<reference evidence="1" key="1">
    <citation type="submission" date="2017-03" db="EMBL/GenBank/DDBJ databases">
        <title>The mitochondrial genome of the carnivorous plant Utricularia reniformis (Lentibulariaceae): structure, comparative analysis and evolutionary landmarks.</title>
        <authorList>
            <person name="Silva S.R."/>
            <person name="Alvarenga D.O."/>
            <person name="Michael T.P."/>
            <person name="Miranda V.F.O."/>
            <person name="Varani A.M."/>
        </authorList>
    </citation>
    <scope>NUCLEOTIDE SEQUENCE</scope>
</reference>
<protein>
    <submittedName>
        <fullName evidence="1">Uncharacterized protein</fullName>
    </submittedName>
</protein>
<keyword evidence="1" id="KW-0496">Mitochondrion</keyword>
<evidence type="ECO:0000313" key="1">
    <source>
        <dbReference type="EMBL" id="ART32380.1"/>
    </source>
</evidence>
<name>A0A1Y0B4R5_9LAMI</name>
<sequence length="60" mass="6682">MPVNAVAGGLFFFFFFALLHILLSPACLCALRLRITNSCIEVKPLTDTEFLLRRRAGLAI</sequence>
<gene>
    <name evidence="1" type="ORF">AEK19_MT2235</name>
</gene>
<dbReference type="EMBL" id="KY774314">
    <property type="protein sequence ID" value="ART32380.1"/>
    <property type="molecule type" value="Genomic_DNA"/>
</dbReference>
<dbReference type="AlphaFoldDB" id="A0A1Y0B4R5"/>
<accession>A0A1Y0B4R5</accession>